<reference evidence="3" key="2">
    <citation type="journal article" date="2023" name="Curr. Microbiol.">
        <title>Granulicatella seriolae sp. nov., a Novel Facultative Anaerobe Isolated from Yellowtail Marine Fish.</title>
        <authorList>
            <person name="Lee M."/>
            <person name="Choi Y.J."/>
            <person name="Farooq A."/>
            <person name="Jeong J.B."/>
            <person name="Jung M.Y."/>
        </authorList>
    </citation>
    <scope>NUCLEOTIDE SEQUENCE</scope>
    <source>
        <strain evidence="3">S8</strain>
    </source>
</reference>
<feature type="domain" description="Capsule synthesis protein CapA" evidence="2">
    <location>
        <begin position="64"/>
        <end position="313"/>
    </location>
</feature>
<reference evidence="3" key="3">
    <citation type="journal article" date="2023" name="Microbiol. Resour. Announc.">
        <title>Draft Genome Sequence of Granulicatella sp. Strain S8, Isolated from a Marine Fish, Seriola quinqueradiata.</title>
        <authorList>
            <person name="Lee M."/>
            <person name="Farooq A."/>
            <person name="Jeong J.B."/>
            <person name="Jung M.Y."/>
        </authorList>
    </citation>
    <scope>NUCLEOTIDE SEQUENCE</scope>
    <source>
        <strain evidence="3">S8</strain>
    </source>
</reference>
<reference evidence="3" key="1">
    <citation type="submission" date="2022-07" db="EMBL/GenBank/DDBJ databases">
        <authorList>
            <person name="Jung M.-Y."/>
            <person name="Lee M."/>
        </authorList>
    </citation>
    <scope>NUCLEOTIDE SEQUENCE</scope>
    <source>
        <strain evidence="3">S8</strain>
    </source>
</reference>
<evidence type="ECO:0000313" key="3">
    <source>
        <dbReference type="EMBL" id="MCQ9209879.1"/>
    </source>
</evidence>
<dbReference type="RefSeq" id="WP_256944986.1">
    <property type="nucleotide sequence ID" value="NZ_JANHNZ010000003.1"/>
</dbReference>
<dbReference type="EMBL" id="JANHNZ010000003">
    <property type="protein sequence ID" value="MCQ9209879.1"/>
    <property type="molecule type" value="Genomic_DNA"/>
</dbReference>
<evidence type="ECO:0000313" key="4">
    <source>
        <dbReference type="Proteomes" id="UP001059480"/>
    </source>
</evidence>
<dbReference type="Pfam" id="PF09587">
    <property type="entry name" value="PGA_cap"/>
    <property type="match status" value="1"/>
</dbReference>
<organism evidence="3 4">
    <name type="scientific">Granulicatella seriolae</name>
    <dbReference type="NCBI Taxonomy" id="2967226"/>
    <lineage>
        <taxon>Bacteria</taxon>
        <taxon>Bacillati</taxon>
        <taxon>Bacillota</taxon>
        <taxon>Bacilli</taxon>
        <taxon>Lactobacillales</taxon>
        <taxon>Carnobacteriaceae</taxon>
        <taxon>Granulicatella</taxon>
    </lineage>
</organism>
<dbReference type="InterPro" id="IPR019079">
    <property type="entry name" value="Capsule_synth_CapA"/>
</dbReference>
<dbReference type="CDD" id="cd07381">
    <property type="entry name" value="MPP_CapA"/>
    <property type="match status" value="1"/>
</dbReference>
<name>A0ABT1WMX5_9LACT</name>
<dbReference type="Proteomes" id="UP001059480">
    <property type="component" value="Unassembled WGS sequence"/>
</dbReference>
<protein>
    <submittedName>
        <fullName evidence="3">CapA family protein</fullName>
    </submittedName>
</protein>
<dbReference type="SMART" id="SM00854">
    <property type="entry name" value="PGA_cap"/>
    <property type="match status" value="1"/>
</dbReference>
<keyword evidence="4" id="KW-1185">Reference proteome</keyword>
<comment type="similarity">
    <text evidence="1">Belongs to the CapA family.</text>
</comment>
<sequence>MKKYQLPFVVVFSVVCILSLFLIIKQTFAGTDSQSSSQSSTSIVESSSQKEVEKSTSQDLRQVSIFAVGDNLLHSPIIHYADSLDGQMDKQFNFVPIYELVKPYVDKVDLAYYNQETILGGDDREFTNYPIFNSPSQVAIDFQQIGFNLVNIANNHTLDQGPSGVEHAVSVYQKLPDTLATGAFISQESRDTIPIIERNNVKIAFLAYTEPTNGWISDTDYRLNTFDKEIMTRDITLAKEQADIVIVSAHWGDENIFIPNEIQKEFAQLFADLKVDLVIGSHPHVIQPIEWVEGSSGNKTLVIYSLGNFISHMIETYNLLDYGFSANFVETSSGEWTIEDAKAIPFVTHYQIEGSGDLGNQYSYKVYPLADYPDDLAARHRIHDHGEAFSKDLMYEKFKEVVPEEFQ</sequence>
<accession>A0ABT1WMX5</accession>
<proteinExistence type="inferred from homology"/>
<evidence type="ECO:0000256" key="1">
    <source>
        <dbReference type="ARBA" id="ARBA00005662"/>
    </source>
</evidence>
<evidence type="ECO:0000259" key="2">
    <source>
        <dbReference type="SMART" id="SM00854"/>
    </source>
</evidence>
<dbReference type="PANTHER" id="PTHR33393:SF12">
    <property type="entry name" value="CAPSULE BIOSYNTHESIS PROTEIN CAPA"/>
    <property type="match status" value="1"/>
</dbReference>
<dbReference type="SUPFAM" id="SSF56300">
    <property type="entry name" value="Metallo-dependent phosphatases"/>
    <property type="match status" value="1"/>
</dbReference>
<dbReference type="PANTHER" id="PTHR33393">
    <property type="entry name" value="POLYGLUTAMINE SYNTHESIS ACCESSORY PROTEIN RV0574C-RELATED"/>
    <property type="match status" value="1"/>
</dbReference>
<dbReference type="InterPro" id="IPR029052">
    <property type="entry name" value="Metallo-depent_PP-like"/>
</dbReference>
<gene>
    <name evidence="3" type="ORF">NPA36_04875</name>
</gene>
<comment type="caution">
    <text evidence="3">The sequence shown here is derived from an EMBL/GenBank/DDBJ whole genome shotgun (WGS) entry which is preliminary data.</text>
</comment>
<dbReference type="InterPro" id="IPR052169">
    <property type="entry name" value="CW_Biosynth-Accessory"/>
</dbReference>
<dbReference type="Gene3D" id="3.60.21.10">
    <property type="match status" value="1"/>
</dbReference>